<dbReference type="OrthoDB" id="15347at2157"/>
<feature type="domain" description="4Fe-4S ferredoxin-type" evidence="1">
    <location>
        <begin position="1"/>
        <end position="26"/>
    </location>
</feature>
<dbReference type="Pfam" id="PF12838">
    <property type="entry name" value="Fer4_7"/>
    <property type="match status" value="1"/>
</dbReference>
<dbReference type="Proteomes" id="UP000077245">
    <property type="component" value="Unassembled WGS sequence"/>
</dbReference>
<dbReference type="PATRIC" id="fig|49547.3.peg.1307"/>
<dbReference type="RefSeq" id="WP_067091578.1">
    <property type="nucleotide sequence ID" value="NZ_LWMV01000176.1"/>
</dbReference>
<dbReference type="GO" id="GO:0016491">
    <property type="term" value="F:oxidoreductase activity"/>
    <property type="evidence" value="ECO:0007669"/>
    <property type="project" value="UniProtKB-ARBA"/>
</dbReference>
<comment type="caution">
    <text evidence="2">The sequence shown here is derived from an EMBL/GenBank/DDBJ whole genome shotgun (WGS) entry which is preliminary data.</text>
</comment>
<proteinExistence type="predicted"/>
<protein>
    <submittedName>
        <fullName evidence="2">Ferredoxin</fullName>
    </submittedName>
</protein>
<dbReference type="AlphaFoldDB" id="A0A162FM24"/>
<evidence type="ECO:0000259" key="1">
    <source>
        <dbReference type="PROSITE" id="PS51379"/>
    </source>
</evidence>
<dbReference type="EMBL" id="LWMV01000176">
    <property type="protein sequence ID" value="KZX12010.1"/>
    <property type="molecule type" value="Genomic_DNA"/>
</dbReference>
<feature type="domain" description="4Fe-4S ferredoxin-type" evidence="1">
    <location>
        <begin position="27"/>
        <end position="56"/>
    </location>
</feature>
<name>A0A162FM24_9EURY</name>
<evidence type="ECO:0000313" key="3">
    <source>
        <dbReference type="Proteomes" id="UP000077245"/>
    </source>
</evidence>
<dbReference type="InterPro" id="IPR017896">
    <property type="entry name" value="4Fe4S_Fe-S-bd"/>
</dbReference>
<accession>A0A162FM24</accession>
<dbReference type="STRING" id="49547.MBCUR_12170"/>
<sequence length="56" mass="6248">MIVKDWCSFCGECAGVCPRNLIEVKEYALVFNEGSCKECDTCIKACPVKALEKEEN</sequence>
<dbReference type="PROSITE" id="PS00198">
    <property type="entry name" value="4FE4S_FER_1"/>
    <property type="match status" value="2"/>
</dbReference>
<gene>
    <name evidence="2" type="ORF">MBCUR_12170</name>
</gene>
<dbReference type="InterPro" id="IPR017900">
    <property type="entry name" value="4Fe4S_Fe_S_CS"/>
</dbReference>
<keyword evidence="3" id="KW-1185">Reference proteome</keyword>
<reference evidence="2 3" key="1">
    <citation type="submission" date="2016-04" db="EMBL/GenBank/DDBJ databases">
        <title>Genome sequence of Methanobrevibacter curvatus DSM 11111.</title>
        <authorList>
            <person name="Poehlein A."/>
            <person name="Seedorf H."/>
            <person name="Daniel R."/>
        </authorList>
    </citation>
    <scope>NUCLEOTIDE SEQUENCE [LARGE SCALE GENOMIC DNA]</scope>
    <source>
        <strain evidence="2 3">DSM 11111</strain>
    </source>
</reference>
<dbReference type="SUPFAM" id="SSF54862">
    <property type="entry name" value="4Fe-4S ferredoxins"/>
    <property type="match status" value="1"/>
</dbReference>
<evidence type="ECO:0000313" key="2">
    <source>
        <dbReference type="EMBL" id="KZX12010.1"/>
    </source>
</evidence>
<dbReference type="PROSITE" id="PS51379">
    <property type="entry name" value="4FE4S_FER_2"/>
    <property type="match status" value="2"/>
</dbReference>
<organism evidence="2 3">
    <name type="scientific">Methanobrevibacter curvatus</name>
    <dbReference type="NCBI Taxonomy" id="49547"/>
    <lineage>
        <taxon>Archaea</taxon>
        <taxon>Methanobacteriati</taxon>
        <taxon>Methanobacteriota</taxon>
        <taxon>Methanomada group</taxon>
        <taxon>Methanobacteria</taxon>
        <taxon>Methanobacteriales</taxon>
        <taxon>Methanobacteriaceae</taxon>
        <taxon>Methanobrevibacter</taxon>
    </lineage>
</organism>
<dbReference type="Gene3D" id="3.30.70.20">
    <property type="match status" value="1"/>
</dbReference>